<evidence type="ECO:0000313" key="2">
    <source>
        <dbReference type="Proteomes" id="UP001055811"/>
    </source>
</evidence>
<gene>
    <name evidence="1" type="ORF">L2E82_39437</name>
</gene>
<protein>
    <submittedName>
        <fullName evidence="1">Uncharacterized protein</fullName>
    </submittedName>
</protein>
<accession>A0ACB9AI67</accession>
<keyword evidence="2" id="KW-1185">Reference proteome</keyword>
<organism evidence="1 2">
    <name type="scientific">Cichorium intybus</name>
    <name type="common">Chicory</name>
    <dbReference type="NCBI Taxonomy" id="13427"/>
    <lineage>
        <taxon>Eukaryota</taxon>
        <taxon>Viridiplantae</taxon>
        <taxon>Streptophyta</taxon>
        <taxon>Embryophyta</taxon>
        <taxon>Tracheophyta</taxon>
        <taxon>Spermatophyta</taxon>
        <taxon>Magnoliopsida</taxon>
        <taxon>eudicotyledons</taxon>
        <taxon>Gunneridae</taxon>
        <taxon>Pentapetalae</taxon>
        <taxon>asterids</taxon>
        <taxon>campanulids</taxon>
        <taxon>Asterales</taxon>
        <taxon>Asteraceae</taxon>
        <taxon>Cichorioideae</taxon>
        <taxon>Cichorieae</taxon>
        <taxon>Cichoriinae</taxon>
        <taxon>Cichorium</taxon>
    </lineage>
</organism>
<evidence type="ECO:0000313" key="1">
    <source>
        <dbReference type="EMBL" id="KAI3709671.1"/>
    </source>
</evidence>
<reference evidence="1 2" key="2">
    <citation type="journal article" date="2022" name="Mol. Ecol. Resour.">
        <title>The genomes of chicory, endive, great burdock and yacon provide insights into Asteraceae paleo-polyploidization history and plant inulin production.</title>
        <authorList>
            <person name="Fan W."/>
            <person name="Wang S."/>
            <person name="Wang H."/>
            <person name="Wang A."/>
            <person name="Jiang F."/>
            <person name="Liu H."/>
            <person name="Zhao H."/>
            <person name="Xu D."/>
            <person name="Zhang Y."/>
        </authorList>
    </citation>
    <scope>NUCLEOTIDE SEQUENCE [LARGE SCALE GENOMIC DNA]</scope>
    <source>
        <strain evidence="2">cv. Punajuju</strain>
        <tissue evidence="1">Leaves</tissue>
    </source>
</reference>
<dbReference type="Proteomes" id="UP001055811">
    <property type="component" value="Linkage Group LG07"/>
</dbReference>
<name>A0ACB9AI67_CICIN</name>
<comment type="caution">
    <text evidence="1">The sequence shown here is derived from an EMBL/GenBank/DDBJ whole genome shotgun (WGS) entry which is preliminary data.</text>
</comment>
<dbReference type="EMBL" id="CM042015">
    <property type="protein sequence ID" value="KAI3709671.1"/>
    <property type="molecule type" value="Genomic_DNA"/>
</dbReference>
<reference evidence="2" key="1">
    <citation type="journal article" date="2022" name="Mol. Ecol. Resour.">
        <title>The genomes of chicory, endive, great burdock and yacon provide insights into Asteraceae palaeo-polyploidization history and plant inulin production.</title>
        <authorList>
            <person name="Fan W."/>
            <person name="Wang S."/>
            <person name="Wang H."/>
            <person name="Wang A."/>
            <person name="Jiang F."/>
            <person name="Liu H."/>
            <person name="Zhao H."/>
            <person name="Xu D."/>
            <person name="Zhang Y."/>
        </authorList>
    </citation>
    <scope>NUCLEOTIDE SEQUENCE [LARGE SCALE GENOMIC DNA]</scope>
    <source>
        <strain evidence="2">cv. Punajuju</strain>
    </source>
</reference>
<sequence>MQKTMSSSRFVLFLLLSLAPFSFSHQKDQIQETFHECLSNIQTPNTFFTPNDTNFTQILKSRAINLKFRTPSTPKPDAIFTPLNETHIQTAVICAKKLGIHLRTRSGGHDYEGLSYTAVMGRPFVVIDLSKMQDVNVDLADNSVWAETGATIGQVYYRVAEKSKTVGIPGSICTSLGMGGLVAGGGYGSLLRKYGLLADNVVDARIVNSNGDILDRKSMGEDVFWAIRGGGGGSFGIIISWKLKLVPVPATVTVFDVPKTLEQGATKILYKWQQVASNFDEDLFVRVLISRTSNKTLSTTYQALFLGGTDRLVQIMNTGFPELGLKKEDCFEMSWIESVMHIMEYPKIVPPSVLLERKPSFLNYFKAKSDFVREVIPESGLEGMWKIMLEDESPLMIWNPYGGIMSKIPESSIPFPHRNGVLFKVQYVSAWMDPAMEDKHVSEIRKVYDYMTTYVTKSPREAYVNYRDLDIGMNGKSDDSWGFKYFKDNFHTLRKIKTKFDYSNFFSHEQSIPLID</sequence>
<proteinExistence type="predicted"/>